<dbReference type="RefSeq" id="WP_207363069.1">
    <property type="nucleotide sequence ID" value="NZ_JAFMYV010000001.1"/>
</dbReference>
<dbReference type="InterPro" id="IPR012341">
    <property type="entry name" value="6hp_glycosidase-like_sf"/>
</dbReference>
<accession>A0A939GFE1</accession>
<proteinExistence type="predicted"/>
<dbReference type="Proteomes" id="UP000664034">
    <property type="component" value="Unassembled WGS sequence"/>
</dbReference>
<organism evidence="1 2">
    <name type="scientific">Fibrella rubiginis</name>
    <dbReference type="NCBI Taxonomy" id="2817060"/>
    <lineage>
        <taxon>Bacteria</taxon>
        <taxon>Pseudomonadati</taxon>
        <taxon>Bacteroidota</taxon>
        <taxon>Cytophagia</taxon>
        <taxon>Cytophagales</taxon>
        <taxon>Spirosomataceae</taxon>
        <taxon>Fibrella</taxon>
    </lineage>
</organism>
<dbReference type="Gene3D" id="1.50.10.10">
    <property type="match status" value="1"/>
</dbReference>
<dbReference type="EMBL" id="JAFMYV010000001">
    <property type="protein sequence ID" value="MBO0935522.1"/>
    <property type="molecule type" value="Genomic_DNA"/>
</dbReference>
<gene>
    <name evidence="1" type="ORF">J2I47_03075</name>
</gene>
<dbReference type="AlphaFoldDB" id="A0A939GFE1"/>
<dbReference type="SUPFAM" id="SSF48208">
    <property type="entry name" value="Six-hairpin glycosidases"/>
    <property type="match status" value="1"/>
</dbReference>
<comment type="caution">
    <text evidence="1">The sequence shown here is derived from an EMBL/GenBank/DDBJ whole genome shotgun (WGS) entry which is preliminary data.</text>
</comment>
<evidence type="ECO:0000313" key="1">
    <source>
        <dbReference type="EMBL" id="MBO0935522.1"/>
    </source>
</evidence>
<protein>
    <submittedName>
        <fullName evidence="1">Uncharacterized protein</fullName>
    </submittedName>
</protein>
<name>A0A939GFE1_9BACT</name>
<keyword evidence="2" id="KW-1185">Reference proteome</keyword>
<evidence type="ECO:0000313" key="2">
    <source>
        <dbReference type="Proteomes" id="UP000664034"/>
    </source>
</evidence>
<dbReference type="InterPro" id="IPR008928">
    <property type="entry name" value="6-hairpin_glycosidase_sf"/>
</dbReference>
<dbReference type="GO" id="GO:0005975">
    <property type="term" value="P:carbohydrate metabolic process"/>
    <property type="evidence" value="ECO:0007669"/>
    <property type="project" value="InterPro"/>
</dbReference>
<sequence>MHCHKKIVYWTCLASWLGVANTGVASPAQTADVQSAKLRISLGHRAIRRVAHSVRLIGNSAGLTVSRPTGKSIEKNDRIAVTSRLTTGLGDVDVLLVEVTWPKPNAAPRKLAAHNDPYAIKNDAMWGYLLEHGSAGQAARLTDDTWKQPDTPLLMVRLADDGTRGFSVAIEQLLRHGAMWLPEHDVYITLADKPIDFEKHIASLTGKRTLDQVKQAPDATLSQFKTSWADFGNPNQWDVSWQTTYLGTKGHLLVTTAAHGSLYKFAIDRWANVRPDFASPHRFRFDFVWPGSHWKSQTIVNGLPICLTQLERSGQQCDIEQFAAPIPTLPATHQGNQPGALLTRVRMSGKAGPAIVGFRLAADTKENQLEARQVGNDWAIVDRSTNRIWLLVEAGPGFSVQVSNPVVAAANSTLEVTCTGNLKAGETREILVKLPSPVLAADSLPTLQAVDFTASRAVVVNYWENWLSQGAHFQVPEQAVNDLFRANLWHALILPRHRADEQGKPHMDLPYANTAYGQRNADWPINQAVYVDYMLYGLRGHGQVADDELAAMFQSQQQPDGRIGGYANWGVYSPGQLYAIAKNYLLSRDRTRFDRLLPSSLRTLNWCLAQVAKAGTDSAANGLIRGPLNDLTHAEREWAFSQAYYVAGLTLFGQALAVYGHPRAKEVQQVAASMKQAVERAFARSSVKSAVVQLADGSWTNFVPTDAMTPRRLMDQWYPTDVDCGPLHLARLEAIDPQGWLATAMLHDHEDNLFLKNQGAANEPVYVQQASVYLKRDEPKAAIRAFYSLMACGFSHHQLSSVEHRWAWGQYYGPPSTDGAWFELYRHMLLNERNDSTLVIGQAVPRPWLEQGKQIVVRQAPSYFGPVSFQLESQVATGSINARVELPDRNPPNLLLVRFRHPQEKRLRSVVVNGKVWKNFDAKHEWVQIPKPTAGTWIIKAIYE</sequence>
<reference evidence="1" key="1">
    <citation type="submission" date="2021-03" db="EMBL/GenBank/DDBJ databases">
        <title>Fibrella sp. HMF5335 genome sequencing and assembly.</title>
        <authorList>
            <person name="Kang H."/>
            <person name="Kim H."/>
            <person name="Bae S."/>
            <person name="Joh K."/>
        </authorList>
    </citation>
    <scope>NUCLEOTIDE SEQUENCE</scope>
    <source>
        <strain evidence="1">HMF5335</strain>
    </source>
</reference>